<dbReference type="Gene3D" id="1.10.1200.10">
    <property type="entry name" value="ACP-like"/>
    <property type="match status" value="1"/>
</dbReference>
<sequence length="92" mass="10154">MRGDDSVAGRVAALMRDSMFVDPPDDTTDIVASGLIDSMGFMRLFALLEDEFGIEVRSADLRLDHFRTIERIAGFVRDKRAARQPAGDHAAT</sequence>
<protein>
    <submittedName>
        <fullName evidence="2">Acyl carrier protein</fullName>
    </submittedName>
</protein>
<dbReference type="Pfam" id="PF00550">
    <property type="entry name" value="PP-binding"/>
    <property type="match status" value="1"/>
</dbReference>
<dbReference type="InterPro" id="IPR009081">
    <property type="entry name" value="PP-bd_ACP"/>
</dbReference>
<keyword evidence="3" id="KW-1185">Reference proteome</keyword>
<accession>A0ABV9E8J2</accession>
<dbReference type="SUPFAM" id="SSF47336">
    <property type="entry name" value="ACP-like"/>
    <property type="match status" value="1"/>
</dbReference>
<feature type="domain" description="Carrier" evidence="1">
    <location>
        <begin position="1"/>
        <end position="80"/>
    </location>
</feature>
<organism evidence="2 3">
    <name type="scientific">Sphaerisporangium corydalis</name>
    <dbReference type="NCBI Taxonomy" id="1441875"/>
    <lineage>
        <taxon>Bacteria</taxon>
        <taxon>Bacillati</taxon>
        <taxon>Actinomycetota</taxon>
        <taxon>Actinomycetes</taxon>
        <taxon>Streptosporangiales</taxon>
        <taxon>Streptosporangiaceae</taxon>
        <taxon>Sphaerisporangium</taxon>
    </lineage>
</organism>
<dbReference type="Proteomes" id="UP001595891">
    <property type="component" value="Unassembled WGS sequence"/>
</dbReference>
<dbReference type="InterPro" id="IPR036736">
    <property type="entry name" value="ACP-like_sf"/>
</dbReference>
<evidence type="ECO:0000259" key="1">
    <source>
        <dbReference type="PROSITE" id="PS50075"/>
    </source>
</evidence>
<gene>
    <name evidence="2" type="ORF">ACFO8L_06530</name>
</gene>
<evidence type="ECO:0000313" key="2">
    <source>
        <dbReference type="EMBL" id="MFC4585717.1"/>
    </source>
</evidence>
<name>A0ABV9E8J2_9ACTN</name>
<dbReference type="RefSeq" id="WP_262841295.1">
    <property type="nucleotide sequence ID" value="NZ_JANZYP010000004.1"/>
</dbReference>
<comment type="caution">
    <text evidence="2">The sequence shown here is derived from an EMBL/GenBank/DDBJ whole genome shotgun (WGS) entry which is preliminary data.</text>
</comment>
<proteinExistence type="predicted"/>
<reference evidence="3" key="1">
    <citation type="journal article" date="2019" name="Int. J. Syst. Evol. Microbiol.">
        <title>The Global Catalogue of Microorganisms (GCM) 10K type strain sequencing project: providing services to taxonomists for standard genome sequencing and annotation.</title>
        <authorList>
            <consortium name="The Broad Institute Genomics Platform"/>
            <consortium name="The Broad Institute Genome Sequencing Center for Infectious Disease"/>
            <person name="Wu L."/>
            <person name="Ma J."/>
        </authorList>
    </citation>
    <scope>NUCLEOTIDE SEQUENCE [LARGE SCALE GENOMIC DNA]</scope>
    <source>
        <strain evidence="3">CCUG 49560</strain>
    </source>
</reference>
<dbReference type="PROSITE" id="PS50075">
    <property type="entry name" value="CARRIER"/>
    <property type="match status" value="1"/>
</dbReference>
<evidence type="ECO:0000313" key="3">
    <source>
        <dbReference type="Proteomes" id="UP001595891"/>
    </source>
</evidence>
<dbReference type="EMBL" id="JBHSFN010000003">
    <property type="protein sequence ID" value="MFC4585717.1"/>
    <property type="molecule type" value="Genomic_DNA"/>
</dbReference>